<dbReference type="EMBL" id="VFMM01000001">
    <property type="protein sequence ID" value="TQJ16744.1"/>
    <property type="molecule type" value="Genomic_DNA"/>
</dbReference>
<dbReference type="Proteomes" id="UP000316298">
    <property type="component" value="Unassembled WGS sequence"/>
</dbReference>
<accession>A0A542ENB9</accession>
<gene>
    <name evidence="1" type="ORF">FB475_0849</name>
</gene>
<dbReference type="AlphaFoldDB" id="A0A542ENB9"/>
<reference evidence="1 2" key="1">
    <citation type="submission" date="2019-06" db="EMBL/GenBank/DDBJ databases">
        <title>Sequencing the genomes of 1000 actinobacteria strains.</title>
        <authorList>
            <person name="Klenk H.-P."/>
        </authorList>
    </citation>
    <scope>NUCLEOTIDE SEQUENCE [LARGE SCALE GENOMIC DNA]</scope>
    <source>
        <strain evidence="1 2">DSM 17305</strain>
    </source>
</reference>
<evidence type="ECO:0000313" key="2">
    <source>
        <dbReference type="Proteomes" id="UP000316298"/>
    </source>
</evidence>
<keyword evidence="2" id="KW-1185">Reference proteome</keyword>
<evidence type="ECO:0000313" key="1">
    <source>
        <dbReference type="EMBL" id="TQJ16744.1"/>
    </source>
</evidence>
<comment type="caution">
    <text evidence="1">The sequence shown here is derived from an EMBL/GenBank/DDBJ whole genome shotgun (WGS) entry which is preliminary data.</text>
</comment>
<name>A0A542ENB9_9ACTN</name>
<organism evidence="1 2">
    <name type="scientific">Kribbella jejuensis</name>
    <dbReference type="NCBI Taxonomy" id="236068"/>
    <lineage>
        <taxon>Bacteria</taxon>
        <taxon>Bacillati</taxon>
        <taxon>Actinomycetota</taxon>
        <taxon>Actinomycetes</taxon>
        <taxon>Propionibacteriales</taxon>
        <taxon>Kribbellaceae</taxon>
        <taxon>Kribbella</taxon>
    </lineage>
</organism>
<sequence>MDPETLHGGAVISEAAAVEPVDELADQVSRTTGLSADVARRVVADVLAYFTETTEEYVRRRHRELQTYGARNDEIFARLGAELRHWPVRSPELSARQLRRIVYG</sequence>
<proteinExistence type="predicted"/>
<protein>
    <submittedName>
        <fullName evidence="1">Uncharacterized protein</fullName>
    </submittedName>
</protein>